<organism evidence="1 2">
    <name type="scientific">Pseudomonas wadenswilerensis</name>
    <dbReference type="NCBI Taxonomy" id="1785161"/>
    <lineage>
        <taxon>Bacteria</taxon>
        <taxon>Pseudomonadati</taxon>
        <taxon>Pseudomonadota</taxon>
        <taxon>Gammaproteobacteria</taxon>
        <taxon>Pseudomonadales</taxon>
        <taxon>Pseudomonadaceae</taxon>
        <taxon>Pseudomonas</taxon>
    </lineage>
</organism>
<dbReference type="InterPro" id="IPR021898">
    <property type="entry name" value="DUF3509"/>
</dbReference>
<gene>
    <name evidence="1" type="ORF">CCOS864_04430</name>
</gene>
<sequence>MNEMECIRLLLGEALAPYQVRLVRLSAGCDFDLRLTDEASRTVLRRTVKPSQLQDQRLLVDLVDGLQRDLLIVEGRLQPCVIAAQRHLQQGRSISAGV</sequence>
<reference evidence="2" key="1">
    <citation type="submission" date="2018-07" db="EMBL/GenBank/DDBJ databases">
        <authorList>
            <person name="Blom J."/>
        </authorList>
    </citation>
    <scope>NUCLEOTIDE SEQUENCE [LARGE SCALE GENOMIC DNA]</scope>
    <source>
        <strain evidence="2">CCOS 864</strain>
    </source>
</reference>
<name>A0A380T5V3_9PSED</name>
<evidence type="ECO:0000313" key="2">
    <source>
        <dbReference type="Proteomes" id="UP000255177"/>
    </source>
</evidence>
<dbReference type="EMBL" id="UIDD01000010">
    <property type="protein sequence ID" value="SUQ64960.1"/>
    <property type="molecule type" value="Genomic_DNA"/>
</dbReference>
<evidence type="ECO:0000313" key="1">
    <source>
        <dbReference type="EMBL" id="SUQ64960.1"/>
    </source>
</evidence>
<dbReference type="Pfam" id="PF12021">
    <property type="entry name" value="DUF3509"/>
    <property type="match status" value="1"/>
</dbReference>
<accession>A0A380T5V3</accession>
<dbReference type="AlphaFoldDB" id="A0A380T5V3"/>
<keyword evidence="2" id="KW-1185">Reference proteome</keyword>
<dbReference type="Proteomes" id="UP000255177">
    <property type="component" value="Unassembled WGS sequence"/>
</dbReference>
<evidence type="ECO:0008006" key="3">
    <source>
        <dbReference type="Google" id="ProtNLM"/>
    </source>
</evidence>
<proteinExistence type="predicted"/>
<protein>
    <recommendedName>
        <fullName evidence="3">DUF3509 domain-containing protein</fullName>
    </recommendedName>
</protein>